<dbReference type="EMBL" id="JAHUVW010000001">
    <property type="protein sequence ID" value="MBV7669164.1"/>
    <property type="molecule type" value="Genomic_DNA"/>
</dbReference>
<organism evidence="2 3">
    <name type="scientific">Streptomyces halstedii</name>
    <dbReference type="NCBI Taxonomy" id="1944"/>
    <lineage>
        <taxon>Bacteria</taxon>
        <taxon>Bacillati</taxon>
        <taxon>Actinomycetota</taxon>
        <taxon>Actinomycetes</taxon>
        <taxon>Kitasatosporales</taxon>
        <taxon>Streptomycetaceae</taxon>
        <taxon>Streptomyces</taxon>
    </lineage>
</organism>
<reference evidence="2 3" key="1">
    <citation type="submission" date="2021-07" db="EMBL/GenBank/DDBJ databases">
        <title>Sequencing Streptomyces halstedii LGO-A4 genome an citrus endophytic actinomycete.</title>
        <authorList>
            <person name="Samborskyy M."/>
            <person name="Scott N."/>
            <person name="Deglau R."/>
            <person name="Dickens S."/>
            <person name="Oliveira L.G."/>
        </authorList>
    </citation>
    <scope>NUCLEOTIDE SEQUENCE [LARGE SCALE GENOMIC DNA]</scope>
    <source>
        <strain evidence="2 3">LGO-A4</strain>
    </source>
</reference>
<feature type="region of interest" description="Disordered" evidence="1">
    <location>
        <begin position="121"/>
        <end position="158"/>
    </location>
</feature>
<sequence>MSLSACSLLGPDLQYETDYANHEPLHVFGYPSTGSLQVVQEAVWRIADGKAGDLEKLATSDSTDSETRKTAANWIKGFQKGAKGKVAADFYDEASERQVVVLYFQDTHQVKQITVRVDDPEGADSWRVRMNEPSFKEATSAPDWAPKEPGGDGSVSTG</sequence>
<proteinExistence type="predicted"/>
<gene>
    <name evidence="2" type="ORF">STHAL_06620</name>
</gene>
<comment type="caution">
    <text evidence="2">The sequence shown here is derived from an EMBL/GenBank/DDBJ whole genome shotgun (WGS) entry which is preliminary data.</text>
</comment>
<evidence type="ECO:0000313" key="2">
    <source>
        <dbReference type="EMBL" id="MBV7669164.1"/>
    </source>
</evidence>
<accession>A0ABS6TM16</accession>
<dbReference type="RefSeq" id="WP_228867627.1">
    <property type="nucleotide sequence ID" value="NZ_JAHUVW010000001.1"/>
</dbReference>
<feature type="compositionally biased region" description="Basic and acidic residues" evidence="1">
    <location>
        <begin position="121"/>
        <end position="130"/>
    </location>
</feature>
<dbReference type="Proteomes" id="UP000735541">
    <property type="component" value="Unassembled WGS sequence"/>
</dbReference>
<evidence type="ECO:0000313" key="3">
    <source>
        <dbReference type="Proteomes" id="UP000735541"/>
    </source>
</evidence>
<name>A0ABS6TM16_STRHA</name>
<evidence type="ECO:0000256" key="1">
    <source>
        <dbReference type="SAM" id="MobiDB-lite"/>
    </source>
</evidence>
<protein>
    <submittedName>
        <fullName evidence="2">Uncharacterized protein</fullName>
    </submittedName>
</protein>
<keyword evidence="3" id="KW-1185">Reference proteome</keyword>